<dbReference type="InterPro" id="IPR000182">
    <property type="entry name" value="GNAT_dom"/>
</dbReference>
<dbReference type="Pfam" id="PF00583">
    <property type="entry name" value="Acetyltransf_1"/>
    <property type="match status" value="1"/>
</dbReference>
<dbReference type="Gene3D" id="3.40.630.30">
    <property type="match status" value="1"/>
</dbReference>
<dbReference type="PANTHER" id="PTHR43072">
    <property type="entry name" value="N-ACETYLTRANSFERASE"/>
    <property type="match status" value="1"/>
</dbReference>
<dbReference type="SUPFAM" id="SSF55729">
    <property type="entry name" value="Acyl-CoA N-acyltransferases (Nat)"/>
    <property type="match status" value="1"/>
</dbReference>
<comment type="caution">
    <text evidence="2">The sequence shown here is derived from an EMBL/GenBank/DDBJ whole genome shotgun (WGS) entry which is preliminary data.</text>
</comment>
<dbReference type="Proteomes" id="UP000316181">
    <property type="component" value="Unassembled WGS sequence"/>
</dbReference>
<dbReference type="PROSITE" id="PS51186">
    <property type="entry name" value="GNAT"/>
    <property type="match status" value="1"/>
</dbReference>
<dbReference type="AlphaFoldDB" id="A0A542SLJ9"/>
<dbReference type="RefSeq" id="WP_142110849.1">
    <property type="nucleotide sequence ID" value="NZ_BAAATB010000005.1"/>
</dbReference>
<proteinExistence type="predicted"/>
<name>A0A542SLJ9_9MICO</name>
<dbReference type="PANTHER" id="PTHR43072:SF54">
    <property type="entry name" value="GCN5-RELATED N-ACETYLTRANSFERASE"/>
    <property type="match status" value="1"/>
</dbReference>
<keyword evidence="3" id="KW-1185">Reference proteome</keyword>
<evidence type="ECO:0000259" key="1">
    <source>
        <dbReference type="PROSITE" id="PS51186"/>
    </source>
</evidence>
<evidence type="ECO:0000313" key="2">
    <source>
        <dbReference type="EMBL" id="TQK75438.1"/>
    </source>
</evidence>
<reference evidence="2 3" key="1">
    <citation type="submission" date="2019-06" db="EMBL/GenBank/DDBJ databases">
        <title>Sequencing the genomes of 1000 actinobacteria strains.</title>
        <authorList>
            <person name="Klenk H.-P."/>
        </authorList>
    </citation>
    <scope>NUCLEOTIDE SEQUENCE [LARGE SCALE GENOMIC DNA]</scope>
    <source>
        <strain evidence="2 3">DSM 10596</strain>
    </source>
</reference>
<accession>A0A542SLJ9</accession>
<sequence length="296" mass="31024">MAWLVGRGRAAPAPAMRPLADEDLASARALCAHDPVGSMLAAAKIQQACARGTLTDAGGALWGLPATGDLRALLWVGGNVVPVNPHRASGFHAAAAAVLRPIRALASMVGPALDVLPVWRTLGPGWITPRAVREHQLSMVMRGRAKVPAHPAARQSQAADFADLLPACVEMFTGEIGYSPLQTAPVAYPARVRALIGAGRSWMIPLAAIVPGSRGIAFKAEIGAYFEGVAQLQGVWVNPRVRGQGIGTAGVAAIVNALAERQMASSLYVNDFNAAAIRAYERVGFRQVGEYATVIF</sequence>
<dbReference type="InterPro" id="IPR025289">
    <property type="entry name" value="DUF4081"/>
</dbReference>
<protein>
    <recommendedName>
        <fullName evidence="1">N-acetyltransferase domain-containing protein</fullName>
    </recommendedName>
</protein>
<dbReference type="InterPro" id="IPR016181">
    <property type="entry name" value="Acyl_CoA_acyltransferase"/>
</dbReference>
<dbReference type="EMBL" id="VFNV01000001">
    <property type="protein sequence ID" value="TQK75438.1"/>
    <property type="molecule type" value="Genomic_DNA"/>
</dbReference>
<feature type="domain" description="N-acetyltransferase" evidence="1">
    <location>
        <begin position="151"/>
        <end position="296"/>
    </location>
</feature>
<dbReference type="GO" id="GO:0016747">
    <property type="term" value="F:acyltransferase activity, transferring groups other than amino-acyl groups"/>
    <property type="evidence" value="ECO:0007669"/>
    <property type="project" value="InterPro"/>
</dbReference>
<dbReference type="Pfam" id="PF13312">
    <property type="entry name" value="DUF4081"/>
    <property type="match status" value="1"/>
</dbReference>
<evidence type="ECO:0000313" key="3">
    <source>
        <dbReference type="Proteomes" id="UP000316181"/>
    </source>
</evidence>
<gene>
    <name evidence="2" type="ORF">FB389_0064</name>
</gene>
<dbReference type="OrthoDB" id="5241264at2"/>
<organism evidence="2 3">
    <name type="scientific">Rarobacter incanus</name>
    <dbReference type="NCBI Taxonomy" id="153494"/>
    <lineage>
        <taxon>Bacteria</taxon>
        <taxon>Bacillati</taxon>
        <taxon>Actinomycetota</taxon>
        <taxon>Actinomycetes</taxon>
        <taxon>Micrococcales</taxon>
        <taxon>Rarobacteraceae</taxon>
        <taxon>Rarobacter</taxon>
    </lineage>
</organism>